<evidence type="ECO:0000256" key="6">
    <source>
        <dbReference type="ARBA" id="ARBA00023136"/>
    </source>
</evidence>
<dbReference type="PANTHER" id="PTHR43731:SF14">
    <property type="entry name" value="PRESENILIN-ASSOCIATED RHOMBOID-LIKE PROTEIN, MITOCHONDRIAL"/>
    <property type="match status" value="1"/>
</dbReference>
<evidence type="ECO:0000256" key="4">
    <source>
        <dbReference type="ARBA" id="ARBA00022801"/>
    </source>
</evidence>
<evidence type="ECO:0000256" key="3">
    <source>
        <dbReference type="ARBA" id="ARBA00022692"/>
    </source>
</evidence>
<feature type="transmembrane region" description="Helical" evidence="7">
    <location>
        <begin position="124"/>
        <end position="142"/>
    </location>
</feature>
<evidence type="ECO:0000256" key="1">
    <source>
        <dbReference type="ARBA" id="ARBA00004141"/>
    </source>
</evidence>
<name>A0A5C8NEI9_9ACTN</name>
<feature type="transmembrane region" description="Helical" evidence="7">
    <location>
        <begin position="149"/>
        <end position="168"/>
    </location>
</feature>
<proteinExistence type="inferred from homology"/>
<dbReference type="GO" id="GO:0016020">
    <property type="term" value="C:membrane"/>
    <property type="evidence" value="ECO:0007669"/>
    <property type="project" value="UniProtKB-SubCell"/>
</dbReference>
<dbReference type="InterPro" id="IPR050925">
    <property type="entry name" value="Rhomboid_protease_S54"/>
</dbReference>
<keyword evidence="3 7" id="KW-0812">Transmembrane</keyword>
<dbReference type="SUPFAM" id="SSF144091">
    <property type="entry name" value="Rhomboid-like"/>
    <property type="match status" value="1"/>
</dbReference>
<comment type="caution">
    <text evidence="9">The sequence shown here is derived from an EMBL/GenBank/DDBJ whole genome shotgun (WGS) entry which is preliminary data.</text>
</comment>
<comment type="subcellular location">
    <subcellularLocation>
        <location evidence="1">Membrane</location>
        <topology evidence="1">Multi-pass membrane protein</topology>
    </subcellularLocation>
</comment>
<feature type="domain" description="Peptidase S54 rhomboid" evidence="8">
    <location>
        <begin position="58"/>
        <end position="188"/>
    </location>
</feature>
<evidence type="ECO:0000256" key="5">
    <source>
        <dbReference type="ARBA" id="ARBA00022989"/>
    </source>
</evidence>
<dbReference type="InterPro" id="IPR035952">
    <property type="entry name" value="Rhomboid-like_sf"/>
</dbReference>
<evidence type="ECO:0000259" key="8">
    <source>
        <dbReference type="Pfam" id="PF01694"/>
    </source>
</evidence>
<evidence type="ECO:0000256" key="7">
    <source>
        <dbReference type="SAM" id="Phobius"/>
    </source>
</evidence>
<accession>A0A5C8NEI9</accession>
<feature type="transmembrane region" description="Helical" evidence="7">
    <location>
        <begin position="7"/>
        <end position="26"/>
    </location>
</feature>
<keyword evidence="5 7" id="KW-1133">Transmembrane helix</keyword>
<feature type="transmembrane region" description="Helical" evidence="7">
    <location>
        <begin position="197"/>
        <end position="216"/>
    </location>
</feature>
<keyword evidence="10" id="KW-1185">Reference proteome</keyword>
<feature type="transmembrane region" description="Helical" evidence="7">
    <location>
        <begin position="60"/>
        <end position="87"/>
    </location>
</feature>
<keyword evidence="4" id="KW-0378">Hydrolase</keyword>
<evidence type="ECO:0000313" key="9">
    <source>
        <dbReference type="EMBL" id="TXL57431.1"/>
    </source>
</evidence>
<dbReference type="GO" id="GO:0006508">
    <property type="term" value="P:proteolysis"/>
    <property type="evidence" value="ECO:0007669"/>
    <property type="project" value="UniProtKB-KW"/>
</dbReference>
<dbReference type="Pfam" id="PF01694">
    <property type="entry name" value="Rhomboid"/>
    <property type="match status" value="1"/>
</dbReference>
<gene>
    <name evidence="9" type="ORF">FHP06_13705</name>
</gene>
<evidence type="ECO:0000256" key="2">
    <source>
        <dbReference type="ARBA" id="ARBA00009045"/>
    </source>
</evidence>
<feature type="transmembrane region" description="Helical" evidence="7">
    <location>
        <begin position="99"/>
        <end position="118"/>
    </location>
</feature>
<dbReference type="Proteomes" id="UP000321571">
    <property type="component" value="Unassembled WGS sequence"/>
</dbReference>
<organism evidence="9 10">
    <name type="scientific">Aeromicrobium terrae</name>
    <dbReference type="NCBI Taxonomy" id="2498846"/>
    <lineage>
        <taxon>Bacteria</taxon>
        <taxon>Bacillati</taxon>
        <taxon>Actinomycetota</taxon>
        <taxon>Actinomycetes</taxon>
        <taxon>Propionibacteriales</taxon>
        <taxon>Nocardioidaceae</taxon>
        <taxon>Aeromicrobium</taxon>
    </lineage>
</organism>
<reference evidence="9 10" key="1">
    <citation type="submission" date="2019-06" db="EMBL/GenBank/DDBJ databases">
        <title>Aeromicrobium sp. nov., isolated from a maize field.</title>
        <authorList>
            <person name="Lin S.-Y."/>
            <person name="Tsai C.-F."/>
            <person name="Young C.-C."/>
        </authorList>
    </citation>
    <scope>NUCLEOTIDE SEQUENCE [LARGE SCALE GENOMIC DNA]</scope>
    <source>
        <strain evidence="9 10">CC-CFT486</strain>
    </source>
</reference>
<dbReference type="PANTHER" id="PTHR43731">
    <property type="entry name" value="RHOMBOID PROTEASE"/>
    <property type="match status" value="1"/>
</dbReference>
<dbReference type="AlphaFoldDB" id="A0A5C8NEI9"/>
<feature type="transmembrane region" description="Helical" evidence="7">
    <location>
        <begin position="174"/>
        <end position="190"/>
    </location>
</feature>
<keyword evidence="9" id="KW-0645">Protease</keyword>
<sequence>MSARPGVATFTIIGVNVVVFLLTLAWGGTRGTLFDGGAMIAQTAQDASGNVLTGVSDGGYWRLLTAAFLHSGAGHLIFNMFTLVLFGPMVEQILGVRRFVAAYLTTAIGSSVFVYWLSPPLTPTIGASGAVFGVLGLTLVLLIRTGNDLRGLLVLLAINAFYSLRPGISWEGHLGGFVVGVVLGAVLAYAPRENRTTWQVGGFVVVWVAMLIAVLLRTAQLS</sequence>
<dbReference type="Gene3D" id="1.20.1540.10">
    <property type="entry name" value="Rhomboid-like"/>
    <property type="match status" value="1"/>
</dbReference>
<evidence type="ECO:0000313" key="10">
    <source>
        <dbReference type="Proteomes" id="UP000321571"/>
    </source>
</evidence>
<protein>
    <submittedName>
        <fullName evidence="9">Rhomboid family intramembrane serine protease</fullName>
    </submittedName>
</protein>
<comment type="similarity">
    <text evidence="2">Belongs to the peptidase S54 family.</text>
</comment>
<keyword evidence="6 7" id="KW-0472">Membrane</keyword>
<dbReference type="InterPro" id="IPR022764">
    <property type="entry name" value="Peptidase_S54_rhomboid_dom"/>
</dbReference>
<dbReference type="GO" id="GO:0004252">
    <property type="term" value="F:serine-type endopeptidase activity"/>
    <property type="evidence" value="ECO:0007669"/>
    <property type="project" value="InterPro"/>
</dbReference>
<dbReference type="EMBL" id="VDUX01000007">
    <property type="protein sequence ID" value="TXL57431.1"/>
    <property type="molecule type" value="Genomic_DNA"/>
</dbReference>